<dbReference type="InterPro" id="IPR000014">
    <property type="entry name" value="PAS"/>
</dbReference>
<dbReference type="SMART" id="SM00052">
    <property type="entry name" value="EAL"/>
    <property type="match status" value="1"/>
</dbReference>
<dbReference type="FunFam" id="3.20.20.450:FF:000001">
    <property type="entry name" value="Cyclic di-GMP phosphodiesterase yahA"/>
    <property type="match status" value="1"/>
</dbReference>
<evidence type="ECO:0000259" key="2">
    <source>
        <dbReference type="PROSITE" id="PS50113"/>
    </source>
</evidence>
<dbReference type="InterPro" id="IPR029787">
    <property type="entry name" value="Nucleotide_cyclase"/>
</dbReference>
<dbReference type="InterPro" id="IPR035965">
    <property type="entry name" value="PAS-like_dom_sf"/>
</dbReference>
<dbReference type="NCBIfam" id="TIGR00229">
    <property type="entry name" value="sensory_box"/>
    <property type="match status" value="3"/>
</dbReference>
<evidence type="ECO:0000259" key="3">
    <source>
        <dbReference type="PROSITE" id="PS50883"/>
    </source>
</evidence>
<dbReference type="SMART" id="SM00267">
    <property type="entry name" value="GGDEF"/>
    <property type="match status" value="1"/>
</dbReference>
<dbReference type="RefSeq" id="WP_330482789.1">
    <property type="nucleotide sequence ID" value="NZ_JAZBJZ010000017.1"/>
</dbReference>
<dbReference type="AlphaFoldDB" id="A0AAW9PR59"/>
<dbReference type="SMART" id="SM00091">
    <property type="entry name" value="PAS"/>
    <property type="match status" value="3"/>
</dbReference>
<feature type="domain" description="EAL" evidence="3">
    <location>
        <begin position="591"/>
        <end position="845"/>
    </location>
</feature>
<dbReference type="CDD" id="cd01948">
    <property type="entry name" value="EAL"/>
    <property type="match status" value="1"/>
</dbReference>
<sequence>MSEERLDNLRPFYQELIKQEQLKKILRIAQETENATIGVFSSSLDGDFWEVSQSFCELLGYTAAELKTQNFAAIAYPDDLATYVLTKDRLLIGDIDICHMTMRCLRKGGQSVNILFSIYPLQSKRGEWYFLYKFEDITDCDRTQKVLKESEERSRLLFESNPNPMWIYNTESLRFLSVNTSAIQHYGYSREEFLAMTIQDICPQQDIPALLKRLKTVPEDTLFSKESRHCKRDGTIIFVEVTSHSLPYNEQPARIVLAHDITEQRLTEAALQQAEAKYRSIFENSVGGIFQSTEDGHYITANPMLASIYGYDSPEDLMNELTDISTQLYVDPQRRIEFVETLRAQDVIWRFESQVRRKDGTKIWISENARAIRDAQGRLLYYEGTVEDITERKLAEAKIAHLAFHDSLTDLPNRSLFRDRLNQAIALAERQWQERNAQNSHVTPDESAPSLSVLFLDLDRFKFVNDTLGHAAGDTLLQAVSQRILKSIRKSDTLARMGGDEFLILLPEIRGAEDAISVAQKILRSLEATFILNQQEVHIGASIGISFYPNDGVDPETLMKNADTAMFRAKEQGRNHYQLYTHVIGMSVFEHAFMENSLRKALHHAEFRLFYQPQVELNSGQIIGMEALVRWQHPELGLLEPGKFIPQAEEYGLIVPLGEWVLRQACSQNKAWQDMGLLPIGMSVNFSVRQFQSPDFVETIAQVLEETGLDPKYLELEITESVVMKDEATAIALLQKLYKMGIQISIDDFGMGYSSFSHLKQFPVRKIKIDISFIRDINISSDDAAITTAIIAMAHSLKLKAIAEGVETMEQLNFLQSLKCDAIQGYLFSKPLPADEVTKMLVEKRALR</sequence>
<dbReference type="CDD" id="cd00130">
    <property type="entry name" value="PAS"/>
    <property type="match status" value="3"/>
</dbReference>
<feature type="domain" description="PAC" evidence="2">
    <location>
        <begin position="223"/>
        <end position="273"/>
    </location>
</feature>
<feature type="domain" description="PAS" evidence="1">
    <location>
        <begin position="18"/>
        <end position="94"/>
    </location>
</feature>
<dbReference type="NCBIfam" id="TIGR00254">
    <property type="entry name" value="GGDEF"/>
    <property type="match status" value="1"/>
</dbReference>
<dbReference type="InterPro" id="IPR052155">
    <property type="entry name" value="Biofilm_reg_signaling"/>
</dbReference>
<dbReference type="Gene3D" id="3.20.20.450">
    <property type="entry name" value="EAL domain"/>
    <property type="match status" value="1"/>
</dbReference>
<feature type="domain" description="PAS" evidence="1">
    <location>
        <begin position="150"/>
        <end position="221"/>
    </location>
</feature>
<dbReference type="Gene3D" id="3.30.450.20">
    <property type="entry name" value="PAS domain"/>
    <property type="match status" value="3"/>
</dbReference>
<dbReference type="InterPro" id="IPR043128">
    <property type="entry name" value="Rev_trsase/Diguanyl_cyclase"/>
</dbReference>
<dbReference type="PANTHER" id="PTHR44757:SF2">
    <property type="entry name" value="BIOFILM ARCHITECTURE MAINTENANCE PROTEIN MBAA"/>
    <property type="match status" value="1"/>
</dbReference>
<dbReference type="SUPFAM" id="SSF55785">
    <property type="entry name" value="PYP-like sensor domain (PAS domain)"/>
    <property type="match status" value="3"/>
</dbReference>
<feature type="domain" description="GGDEF" evidence="4">
    <location>
        <begin position="449"/>
        <end position="582"/>
    </location>
</feature>
<evidence type="ECO:0000313" key="5">
    <source>
        <dbReference type="EMBL" id="MEE3716362.1"/>
    </source>
</evidence>
<evidence type="ECO:0000259" key="4">
    <source>
        <dbReference type="PROSITE" id="PS50887"/>
    </source>
</evidence>
<proteinExistence type="predicted"/>
<dbReference type="InterPro" id="IPR000160">
    <property type="entry name" value="GGDEF_dom"/>
</dbReference>
<dbReference type="InterPro" id="IPR000700">
    <property type="entry name" value="PAS-assoc_C"/>
</dbReference>
<dbReference type="InterPro" id="IPR013655">
    <property type="entry name" value="PAS_fold_3"/>
</dbReference>
<dbReference type="SMART" id="SM00086">
    <property type="entry name" value="PAC"/>
    <property type="match status" value="3"/>
</dbReference>
<dbReference type="SUPFAM" id="SSF55073">
    <property type="entry name" value="Nucleotide cyclase"/>
    <property type="match status" value="1"/>
</dbReference>
<gene>
    <name evidence="5" type="ORF">V2H45_06360</name>
</gene>
<name>A0AAW9PR59_9CYAN</name>
<evidence type="ECO:0000259" key="1">
    <source>
        <dbReference type="PROSITE" id="PS50112"/>
    </source>
</evidence>
<dbReference type="Pfam" id="PF08447">
    <property type="entry name" value="PAS_3"/>
    <property type="match status" value="1"/>
</dbReference>
<comment type="caution">
    <text evidence="5">The sequence shown here is derived from an EMBL/GenBank/DDBJ whole genome shotgun (WGS) entry which is preliminary data.</text>
</comment>
<dbReference type="PROSITE" id="PS50887">
    <property type="entry name" value="GGDEF"/>
    <property type="match status" value="1"/>
</dbReference>
<organism evidence="5 6">
    <name type="scientific">Tumidithrix elongata BACA0141</name>
    <dbReference type="NCBI Taxonomy" id="2716417"/>
    <lineage>
        <taxon>Bacteria</taxon>
        <taxon>Bacillati</taxon>
        <taxon>Cyanobacteriota</taxon>
        <taxon>Cyanophyceae</taxon>
        <taxon>Pseudanabaenales</taxon>
        <taxon>Pseudanabaenaceae</taxon>
        <taxon>Tumidithrix</taxon>
        <taxon>Tumidithrix elongata</taxon>
    </lineage>
</organism>
<dbReference type="Proteomes" id="UP001333818">
    <property type="component" value="Unassembled WGS sequence"/>
</dbReference>
<dbReference type="PANTHER" id="PTHR44757">
    <property type="entry name" value="DIGUANYLATE CYCLASE DGCP"/>
    <property type="match status" value="1"/>
</dbReference>
<dbReference type="PROSITE" id="PS50883">
    <property type="entry name" value="EAL"/>
    <property type="match status" value="1"/>
</dbReference>
<dbReference type="EMBL" id="JAZBJZ010000017">
    <property type="protein sequence ID" value="MEE3716362.1"/>
    <property type="molecule type" value="Genomic_DNA"/>
</dbReference>
<keyword evidence="6" id="KW-1185">Reference proteome</keyword>
<dbReference type="PROSITE" id="PS50112">
    <property type="entry name" value="PAS"/>
    <property type="match status" value="3"/>
</dbReference>
<dbReference type="InterPro" id="IPR035919">
    <property type="entry name" value="EAL_sf"/>
</dbReference>
<accession>A0AAW9PR59</accession>
<dbReference type="Pfam" id="PF00990">
    <property type="entry name" value="GGDEF"/>
    <property type="match status" value="1"/>
</dbReference>
<dbReference type="Pfam" id="PF13426">
    <property type="entry name" value="PAS_9"/>
    <property type="match status" value="2"/>
</dbReference>
<evidence type="ECO:0000313" key="6">
    <source>
        <dbReference type="Proteomes" id="UP001333818"/>
    </source>
</evidence>
<dbReference type="InterPro" id="IPR001610">
    <property type="entry name" value="PAC"/>
</dbReference>
<feature type="domain" description="PAS" evidence="1">
    <location>
        <begin position="274"/>
        <end position="343"/>
    </location>
</feature>
<dbReference type="Pfam" id="PF00563">
    <property type="entry name" value="EAL"/>
    <property type="match status" value="1"/>
</dbReference>
<dbReference type="Gene3D" id="3.30.70.270">
    <property type="match status" value="1"/>
</dbReference>
<protein>
    <submittedName>
        <fullName evidence="5">EAL domain-containing protein</fullName>
    </submittedName>
</protein>
<dbReference type="InterPro" id="IPR001633">
    <property type="entry name" value="EAL_dom"/>
</dbReference>
<dbReference type="CDD" id="cd01949">
    <property type="entry name" value="GGDEF"/>
    <property type="match status" value="1"/>
</dbReference>
<reference evidence="5" key="1">
    <citation type="submission" date="2024-01" db="EMBL/GenBank/DDBJ databases">
        <title>Bank of Algae and Cyanobacteria of the Azores (BACA) strain genomes.</title>
        <authorList>
            <person name="Luz R."/>
            <person name="Cordeiro R."/>
            <person name="Fonseca A."/>
            <person name="Goncalves V."/>
        </authorList>
    </citation>
    <scope>NUCLEOTIDE SEQUENCE</scope>
    <source>
        <strain evidence="5">BACA0141</strain>
    </source>
</reference>
<dbReference type="PROSITE" id="PS50113">
    <property type="entry name" value="PAC"/>
    <property type="match status" value="2"/>
</dbReference>
<feature type="domain" description="PAC" evidence="2">
    <location>
        <begin position="349"/>
        <end position="401"/>
    </location>
</feature>
<dbReference type="SUPFAM" id="SSF141868">
    <property type="entry name" value="EAL domain-like"/>
    <property type="match status" value="1"/>
</dbReference>